<protein>
    <recommendedName>
        <fullName evidence="4">Secreted protein</fullName>
    </recommendedName>
</protein>
<dbReference type="AlphaFoldDB" id="A0A3G2JJE2"/>
<evidence type="ECO:0000313" key="3">
    <source>
        <dbReference type="Proteomes" id="UP000268329"/>
    </source>
</evidence>
<evidence type="ECO:0008006" key="4">
    <source>
        <dbReference type="Google" id="ProtNLM"/>
    </source>
</evidence>
<name>A0A3G2JJE2_9ACTN</name>
<evidence type="ECO:0000256" key="1">
    <source>
        <dbReference type="SAM" id="SignalP"/>
    </source>
</evidence>
<organism evidence="2 3">
    <name type="scientific">Streptomyces dangxiongensis</name>
    <dbReference type="NCBI Taxonomy" id="1442032"/>
    <lineage>
        <taxon>Bacteria</taxon>
        <taxon>Bacillati</taxon>
        <taxon>Actinomycetota</taxon>
        <taxon>Actinomycetes</taxon>
        <taxon>Kitasatosporales</taxon>
        <taxon>Streptomycetaceae</taxon>
        <taxon>Streptomyces</taxon>
    </lineage>
</organism>
<proteinExistence type="predicted"/>
<dbReference type="EMBL" id="CP033073">
    <property type="protein sequence ID" value="AYN41515.1"/>
    <property type="molecule type" value="Genomic_DNA"/>
</dbReference>
<evidence type="ECO:0000313" key="2">
    <source>
        <dbReference type="EMBL" id="AYN41515.1"/>
    </source>
</evidence>
<keyword evidence="3" id="KW-1185">Reference proteome</keyword>
<accession>A0A3G2JJE2</accession>
<sequence>MIRKLACASVLAVALLASAPAAEAAVQPVPSAGVPGAPLLRGLLGALELGHPTASPQTLVPLGVLGG</sequence>
<dbReference type="KEGG" id="sdd:D9753_24475"/>
<gene>
    <name evidence="2" type="ORF">D9753_24475</name>
</gene>
<feature type="signal peptide" evidence="1">
    <location>
        <begin position="1"/>
        <end position="24"/>
    </location>
</feature>
<keyword evidence="1" id="KW-0732">Signal</keyword>
<dbReference type="Proteomes" id="UP000268329">
    <property type="component" value="Chromosome"/>
</dbReference>
<reference evidence="2 3" key="1">
    <citation type="submission" date="2018-10" db="EMBL/GenBank/DDBJ databases">
        <title>The genome of Streptomyces dangxiongensis Z022.</title>
        <authorList>
            <person name="Zhang B."/>
        </authorList>
    </citation>
    <scope>NUCLEOTIDE SEQUENCE [LARGE SCALE GENOMIC DNA]</scope>
    <source>
        <strain evidence="2 3">Z022</strain>
    </source>
</reference>
<feature type="chain" id="PRO_5018260874" description="Secreted protein" evidence="1">
    <location>
        <begin position="25"/>
        <end position="67"/>
    </location>
</feature>
<dbReference type="RefSeq" id="WP_121788953.1">
    <property type="nucleotide sequence ID" value="NZ_CP033073.1"/>
</dbReference>